<dbReference type="SUPFAM" id="SSF53167">
    <property type="entry name" value="Purine and uridine phosphorylases"/>
    <property type="match status" value="1"/>
</dbReference>
<dbReference type="Pfam" id="PF01048">
    <property type="entry name" value="PNP_UDP_1"/>
    <property type="match status" value="1"/>
</dbReference>
<evidence type="ECO:0000259" key="6">
    <source>
        <dbReference type="Pfam" id="PF01048"/>
    </source>
</evidence>
<sequence length="272" mass="28023">MTLALISALPEELQAVLDLLPDEQRTTLAGRAFWQGHLHGQAVVAVLSGIGKVAAATTTALLIERFQASRVVMTGVAGGLGAGVKVGDVVVARALLQHDMDASPIFPRHEVPGYGRSRFATDAVLGDALVRACEASLRDPRAMPGAEAVAAFGLTAPRVHQGLIVSGDRFVSRTSESQALQAELPDALAVDMESAAVAQVCADFGVPVAVVRTISDRADDAAHVDFPRFLTQVASRYSAAIVAALLGGGGGAGEKHRGTGFAGPPVLPPLRG</sequence>
<accession>A0A6G8IKE7</accession>
<dbReference type="InterPro" id="IPR010049">
    <property type="entry name" value="MTA_SAH_Nsdase"/>
</dbReference>
<dbReference type="Gene3D" id="3.40.50.1580">
    <property type="entry name" value="Nucleoside phosphorylase domain"/>
    <property type="match status" value="1"/>
</dbReference>
<dbReference type="NCBIfam" id="NF004079">
    <property type="entry name" value="PRK05584.1"/>
    <property type="match status" value="1"/>
</dbReference>
<keyword evidence="5" id="KW-0486">Methionine biosynthesis</keyword>
<dbReference type="AlphaFoldDB" id="A0A6G8IKE7"/>
<evidence type="ECO:0000256" key="1">
    <source>
        <dbReference type="ARBA" id="ARBA00004945"/>
    </source>
</evidence>
<evidence type="ECO:0000256" key="5">
    <source>
        <dbReference type="ARBA" id="ARBA00023167"/>
    </source>
</evidence>
<dbReference type="PANTHER" id="PTHR46832">
    <property type="entry name" value="5'-METHYLTHIOADENOSINE/S-ADENOSYLHOMOCYSTEINE NUCLEOSIDASE"/>
    <property type="match status" value="1"/>
</dbReference>
<dbReference type="InterPro" id="IPR000845">
    <property type="entry name" value="Nucleoside_phosphorylase_d"/>
</dbReference>
<dbReference type="GO" id="GO:0019509">
    <property type="term" value="P:L-methionine salvage from methylthioadenosine"/>
    <property type="evidence" value="ECO:0007669"/>
    <property type="project" value="UniProtKB-UniPathway"/>
</dbReference>
<dbReference type="GO" id="GO:0008930">
    <property type="term" value="F:methylthioadenosine nucleosidase activity"/>
    <property type="evidence" value="ECO:0007669"/>
    <property type="project" value="InterPro"/>
</dbReference>
<keyword evidence="8" id="KW-1185">Reference proteome</keyword>
<dbReference type="GO" id="GO:0019284">
    <property type="term" value="P:L-methionine salvage from S-adenosylmethionine"/>
    <property type="evidence" value="ECO:0007669"/>
    <property type="project" value="TreeGrafter"/>
</dbReference>
<evidence type="ECO:0000313" key="7">
    <source>
        <dbReference type="EMBL" id="QIM53631.1"/>
    </source>
</evidence>
<proteinExistence type="predicted"/>
<name>A0A6G8IKE7_9BURK</name>
<dbReference type="PANTHER" id="PTHR46832:SF1">
    <property type="entry name" value="5'-METHYLTHIOADENOSINE_S-ADENOSYLHOMOCYSTEINE NUCLEOSIDASE"/>
    <property type="match status" value="1"/>
</dbReference>
<evidence type="ECO:0000313" key="8">
    <source>
        <dbReference type="Proteomes" id="UP000503162"/>
    </source>
</evidence>
<dbReference type="CDD" id="cd09008">
    <property type="entry name" value="MTAN"/>
    <property type="match status" value="1"/>
</dbReference>
<dbReference type="UniPathway" id="UPA00904">
    <property type="reaction ID" value="UER00871"/>
</dbReference>
<dbReference type="InterPro" id="IPR035994">
    <property type="entry name" value="Nucleoside_phosphorylase_sf"/>
</dbReference>
<evidence type="ECO:0000256" key="3">
    <source>
        <dbReference type="ARBA" id="ARBA00022605"/>
    </source>
</evidence>
<keyword evidence="3" id="KW-0028">Amino-acid biosynthesis</keyword>
<comment type="pathway">
    <text evidence="1">Amino-acid biosynthesis; L-methionine biosynthesis via salvage pathway; S-methyl-5-thio-alpha-D-ribose 1-phosphate from S-methyl-5'-thioadenosine (hydrolase route): step 1/2.</text>
</comment>
<protein>
    <recommendedName>
        <fullName evidence="2">adenosylhomocysteine nucleosidase</fullName>
        <ecNumber evidence="2">3.2.2.9</ecNumber>
    </recommendedName>
</protein>
<dbReference type="GO" id="GO:0005829">
    <property type="term" value="C:cytosol"/>
    <property type="evidence" value="ECO:0007669"/>
    <property type="project" value="TreeGrafter"/>
</dbReference>
<gene>
    <name evidence="7" type="ORF">G9Q37_16470</name>
</gene>
<keyword evidence="7" id="KW-0326">Glycosidase</keyword>
<feature type="domain" description="Nucleoside phosphorylase" evidence="6">
    <location>
        <begin position="3"/>
        <end position="245"/>
    </location>
</feature>
<dbReference type="EMBL" id="CP049989">
    <property type="protein sequence ID" value="QIM53631.1"/>
    <property type="molecule type" value="Genomic_DNA"/>
</dbReference>
<reference evidence="7 8" key="1">
    <citation type="submission" date="2020-03" db="EMBL/GenBank/DDBJ databases">
        <title>Hydrogenophaga sp. nov. isolated from cyanobacterial mat.</title>
        <authorList>
            <person name="Thorat V."/>
            <person name="Kirdat K."/>
            <person name="Tiwarekar B."/>
            <person name="Costa E.D."/>
            <person name="Yadav A."/>
        </authorList>
    </citation>
    <scope>NUCLEOTIDE SEQUENCE [LARGE SCALE GENOMIC DNA]</scope>
    <source>
        <strain evidence="7 8">BA0156</strain>
    </source>
</reference>
<keyword evidence="4 7" id="KW-0378">Hydrolase</keyword>
<organism evidence="7 8">
    <name type="scientific">Hydrogenophaga crocea</name>
    <dbReference type="NCBI Taxonomy" id="2716225"/>
    <lineage>
        <taxon>Bacteria</taxon>
        <taxon>Pseudomonadati</taxon>
        <taxon>Pseudomonadota</taxon>
        <taxon>Betaproteobacteria</taxon>
        <taxon>Burkholderiales</taxon>
        <taxon>Comamonadaceae</taxon>
        <taxon>Hydrogenophaga</taxon>
    </lineage>
</organism>
<dbReference type="EC" id="3.2.2.9" evidence="2"/>
<dbReference type="KEGG" id="hcz:G9Q37_16470"/>
<evidence type="ECO:0000256" key="4">
    <source>
        <dbReference type="ARBA" id="ARBA00022801"/>
    </source>
</evidence>
<dbReference type="NCBIfam" id="TIGR01704">
    <property type="entry name" value="MTA_SAH-Nsdase"/>
    <property type="match status" value="1"/>
</dbReference>
<dbReference type="RefSeq" id="WP_166228835.1">
    <property type="nucleotide sequence ID" value="NZ_CP049989.1"/>
</dbReference>
<evidence type="ECO:0000256" key="2">
    <source>
        <dbReference type="ARBA" id="ARBA00011974"/>
    </source>
</evidence>
<dbReference type="Proteomes" id="UP000503162">
    <property type="component" value="Chromosome"/>
</dbReference>
<dbReference type="GO" id="GO:0008782">
    <property type="term" value="F:adenosylhomocysteine nucleosidase activity"/>
    <property type="evidence" value="ECO:0007669"/>
    <property type="project" value="UniProtKB-EC"/>
</dbReference>
<dbReference type="GO" id="GO:0009164">
    <property type="term" value="P:nucleoside catabolic process"/>
    <property type="evidence" value="ECO:0007669"/>
    <property type="project" value="InterPro"/>
</dbReference>